<accession>A0A845QY43</accession>
<reference evidence="1 2" key="1">
    <citation type="submission" date="2018-08" db="EMBL/GenBank/DDBJ databases">
        <title>Murine metabolic-syndrome-specific gut microbial biobank.</title>
        <authorList>
            <person name="Liu C."/>
        </authorList>
    </citation>
    <scope>NUCLEOTIDE SEQUENCE [LARGE SCALE GENOMIC DNA]</scope>
    <source>
        <strain evidence="1 2">583</strain>
    </source>
</reference>
<keyword evidence="2" id="KW-1185">Reference proteome</keyword>
<dbReference type="Proteomes" id="UP000467132">
    <property type="component" value="Unassembled WGS sequence"/>
</dbReference>
<name>A0A845QY43_9CLOT</name>
<comment type="caution">
    <text evidence="1">The sequence shown here is derived from an EMBL/GenBank/DDBJ whole genome shotgun (WGS) entry which is preliminary data.</text>
</comment>
<organism evidence="1 2">
    <name type="scientific">Senegalia massiliensis</name>
    <dbReference type="NCBI Taxonomy" id="1720316"/>
    <lineage>
        <taxon>Bacteria</taxon>
        <taxon>Bacillati</taxon>
        <taxon>Bacillota</taxon>
        <taxon>Clostridia</taxon>
        <taxon>Eubacteriales</taxon>
        <taxon>Clostridiaceae</taxon>
        <taxon>Senegalia</taxon>
    </lineage>
</organism>
<proteinExistence type="predicted"/>
<gene>
    <name evidence="1" type="ORF">D3Z33_06120</name>
</gene>
<dbReference type="RefSeq" id="WP_160196916.1">
    <property type="nucleotide sequence ID" value="NZ_QXXA01000006.1"/>
</dbReference>
<evidence type="ECO:0000313" key="1">
    <source>
        <dbReference type="EMBL" id="NBI06436.1"/>
    </source>
</evidence>
<protein>
    <submittedName>
        <fullName evidence="1">Uncharacterized protein</fullName>
    </submittedName>
</protein>
<dbReference type="AlphaFoldDB" id="A0A845QY43"/>
<sequence length="151" mass="18107">MLIELKKMEDIFLKEVFTLFQNENFYFDTKRPNSLSEGNIKSILHQFKDIRTIFYGTELIGLVAFKEKFDNRFMTISISDINVIYNNCKKFKSIILEYVNKYKVSFVRMYSFDKEGLLIADILNFKTELILKEHIYKQNKYHDLLILSQDD</sequence>
<evidence type="ECO:0000313" key="2">
    <source>
        <dbReference type="Proteomes" id="UP000467132"/>
    </source>
</evidence>
<dbReference type="EMBL" id="QXXA01000006">
    <property type="protein sequence ID" value="NBI06436.1"/>
    <property type="molecule type" value="Genomic_DNA"/>
</dbReference>